<feature type="transmembrane region" description="Helical" evidence="10">
    <location>
        <begin position="20"/>
        <end position="42"/>
    </location>
</feature>
<accession>A0A7V7QIF7</accession>
<dbReference type="Pfam" id="PF02080">
    <property type="entry name" value="TrkA_C"/>
    <property type="match status" value="1"/>
</dbReference>
<dbReference type="PRINTS" id="PR00762">
    <property type="entry name" value="CLCHANNEL"/>
</dbReference>
<evidence type="ECO:0000256" key="5">
    <source>
        <dbReference type="ARBA" id="ARBA00023065"/>
    </source>
</evidence>
<feature type="transmembrane region" description="Helical" evidence="10">
    <location>
        <begin position="107"/>
        <end position="126"/>
    </location>
</feature>
<evidence type="ECO:0000256" key="8">
    <source>
        <dbReference type="ARBA" id="ARBA00023214"/>
    </source>
</evidence>
<dbReference type="GO" id="GO:0006813">
    <property type="term" value="P:potassium ion transport"/>
    <property type="evidence" value="ECO:0007669"/>
    <property type="project" value="InterPro"/>
</dbReference>
<keyword evidence="3 10" id="KW-0812">Transmembrane</keyword>
<evidence type="ECO:0000256" key="9">
    <source>
        <dbReference type="ARBA" id="ARBA00023303"/>
    </source>
</evidence>
<dbReference type="CDD" id="cd01031">
    <property type="entry name" value="EriC"/>
    <property type="match status" value="1"/>
</dbReference>
<feature type="transmembrane region" description="Helical" evidence="10">
    <location>
        <begin position="265"/>
        <end position="283"/>
    </location>
</feature>
<evidence type="ECO:0000256" key="10">
    <source>
        <dbReference type="SAM" id="Phobius"/>
    </source>
</evidence>
<dbReference type="AlphaFoldDB" id="A0A7V7QIF7"/>
<dbReference type="PANTHER" id="PTHR43427">
    <property type="entry name" value="CHLORIDE CHANNEL PROTEIN CLC-E"/>
    <property type="match status" value="1"/>
</dbReference>
<feature type="transmembrane region" description="Helical" evidence="10">
    <location>
        <begin position="233"/>
        <end position="253"/>
    </location>
</feature>
<dbReference type="EMBL" id="WAGX01000007">
    <property type="protein sequence ID" value="KAB1435992.1"/>
    <property type="molecule type" value="Genomic_DNA"/>
</dbReference>
<dbReference type="InterPro" id="IPR036721">
    <property type="entry name" value="RCK_C_sf"/>
</dbReference>
<dbReference type="PROSITE" id="PS51202">
    <property type="entry name" value="RCK_C"/>
    <property type="match status" value="1"/>
</dbReference>
<evidence type="ECO:0000256" key="6">
    <source>
        <dbReference type="ARBA" id="ARBA00023136"/>
    </source>
</evidence>
<reference evidence="12 13" key="1">
    <citation type="submission" date="2019-09" db="EMBL/GenBank/DDBJ databases">
        <authorList>
            <person name="Valk L.C."/>
        </authorList>
    </citation>
    <scope>NUCLEOTIDE SEQUENCE [LARGE SCALE GENOMIC DNA]</scope>
    <source>
        <strain evidence="12">GalUA</strain>
    </source>
</reference>
<keyword evidence="9" id="KW-0407">Ion channel</keyword>
<gene>
    <name evidence="12" type="ORF">F7O84_16620</name>
</gene>
<dbReference type="Pfam" id="PF00654">
    <property type="entry name" value="Voltage_CLC"/>
    <property type="match status" value="1"/>
</dbReference>
<comment type="caution">
    <text evidence="12">The sequence shown here is derived from an EMBL/GenBank/DDBJ whole genome shotgun (WGS) entry which is preliminary data.</text>
</comment>
<evidence type="ECO:0000256" key="2">
    <source>
        <dbReference type="ARBA" id="ARBA00022448"/>
    </source>
</evidence>
<evidence type="ECO:0000256" key="1">
    <source>
        <dbReference type="ARBA" id="ARBA00004141"/>
    </source>
</evidence>
<evidence type="ECO:0000313" key="13">
    <source>
        <dbReference type="Proteomes" id="UP000461768"/>
    </source>
</evidence>
<feature type="transmembrane region" description="Helical" evidence="10">
    <location>
        <begin position="158"/>
        <end position="182"/>
    </location>
</feature>
<dbReference type="Proteomes" id="UP000461768">
    <property type="component" value="Unassembled WGS sequence"/>
</dbReference>
<feature type="transmembrane region" description="Helical" evidence="10">
    <location>
        <begin position="62"/>
        <end position="81"/>
    </location>
</feature>
<keyword evidence="5" id="KW-0406">Ion transport</keyword>
<proteinExistence type="predicted"/>
<reference evidence="12 13" key="2">
    <citation type="submission" date="2020-02" db="EMBL/GenBank/DDBJ databases">
        <title>Candidatus Galacturonibacter soehngenii shows hetero-acetogenic catabolism of galacturonic acid but lacks a canonical carbon monoxide dehydrogenase/acetyl-CoA synthase complex.</title>
        <authorList>
            <person name="Diender M."/>
            <person name="Stouten G.R."/>
            <person name="Petersen J.F."/>
            <person name="Nielsen P.H."/>
            <person name="Dueholm M.S."/>
            <person name="Pronk J.T."/>
            <person name="Van Loosdrecht M.C.M."/>
        </authorList>
    </citation>
    <scope>NUCLEOTIDE SEQUENCE [LARGE SCALE GENOMIC DNA]</scope>
    <source>
        <strain evidence="12">GalUA</strain>
    </source>
</reference>
<keyword evidence="6 10" id="KW-0472">Membrane</keyword>
<evidence type="ECO:0000256" key="3">
    <source>
        <dbReference type="ARBA" id="ARBA00022692"/>
    </source>
</evidence>
<dbReference type="InterPro" id="IPR050368">
    <property type="entry name" value="ClC-type_chloride_channel"/>
</dbReference>
<organism evidence="12 13">
    <name type="scientific">Candidatus Galacturonatibacter soehngenii</name>
    <dbReference type="NCBI Taxonomy" id="2307010"/>
    <lineage>
        <taxon>Bacteria</taxon>
        <taxon>Bacillati</taxon>
        <taxon>Bacillota</taxon>
        <taxon>Clostridia</taxon>
        <taxon>Lachnospirales</taxon>
        <taxon>Lachnospiraceae</taxon>
        <taxon>Candidatus Galacturonatibacter</taxon>
    </lineage>
</organism>
<sequence>MSNSRTSKLLSDLNQLKWKVVYKGIIIGFISGILVTIYRYGIEYGTEIAKKAYAFLRHHPTYILPWLFLIAIVGFLIHQLIRLEPYAKGSGIPQVEGIILFGMKMKWYTILFVRFVAGIITSFFGVSLGREGPSIQIGACGSQTVTGVLSRNKLEKNYLITAGASAGLSAAFNAPLSGIIFALEEVHRSFSPNILIAATTSALVADVTSKYFFGLKPVFSFLKIPQLPIQYYIWLLPLGILSGFVGSITNKGLLGISLFYNKIPACLRPTLALLIALPCGLLIPQILGGGQSLIELSERADTSFILLIILFVTKLLFTCLCFGSGIPGGIFMPILSIGALTGCIIGKSVMIVGLPSSYVVVFCVCAMAGTMSSSVKAPITSILLMAEMTGSLVHLFPVAAVSLVALLTSDVLKISPIYEVLLDRLTLENKEQFKQQETGAIVEIPVELGSKIDGLKIMDIQWPTGTLVVGLKRGEKEFVPNGNTQVLHGDYLIILTSEQRYIELSHNLSSLCHK</sequence>
<evidence type="ECO:0000256" key="7">
    <source>
        <dbReference type="ARBA" id="ARBA00023173"/>
    </source>
</evidence>
<keyword evidence="2" id="KW-0813">Transport</keyword>
<dbReference type="InterPro" id="IPR014743">
    <property type="entry name" value="Cl-channel_core"/>
</dbReference>
<dbReference type="RefSeq" id="WP_151147856.1">
    <property type="nucleotide sequence ID" value="NZ_WAGX01000007.1"/>
</dbReference>
<dbReference type="OrthoDB" id="9812438at2"/>
<dbReference type="InterPro" id="IPR001807">
    <property type="entry name" value="ClC"/>
</dbReference>
<evidence type="ECO:0000256" key="4">
    <source>
        <dbReference type="ARBA" id="ARBA00022989"/>
    </source>
</evidence>
<dbReference type="Gene3D" id="1.10.3080.10">
    <property type="entry name" value="Clc chloride channel"/>
    <property type="match status" value="1"/>
</dbReference>
<dbReference type="GO" id="GO:0008324">
    <property type="term" value="F:monoatomic cation transmembrane transporter activity"/>
    <property type="evidence" value="ECO:0007669"/>
    <property type="project" value="InterPro"/>
</dbReference>
<comment type="subcellular location">
    <subcellularLocation>
        <location evidence="1">Membrane</location>
        <topology evidence="1">Multi-pass membrane protein</topology>
    </subcellularLocation>
</comment>
<dbReference type="SUPFAM" id="SSF116726">
    <property type="entry name" value="TrkA C-terminal domain-like"/>
    <property type="match status" value="1"/>
</dbReference>
<dbReference type="PANTHER" id="PTHR43427:SF6">
    <property type="entry name" value="CHLORIDE CHANNEL PROTEIN CLC-E"/>
    <property type="match status" value="1"/>
</dbReference>
<dbReference type="SUPFAM" id="SSF81340">
    <property type="entry name" value="Clc chloride channel"/>
    <property type="match status" value="1"/>
</dbReference>
<dbReference type="InterPro" id="IPR006037">
    <property type="entry name" value="RCK_C"/>
</dbReference>
<keyword evidence="4 10" id="KW-1133">Transmembrane helix</keyword>
<dbReference type="Gene3D" id="3.30.70.1450">
    <property type="entry name" value="Regulator of K+ conductance, C-terminal domain"/>
    <property type="match status" value="1"/>
</dbReference>
<feature type="transmembrane region" description="Helical" evidence="10">
    <location>
        <begin position="382"/>
        <end position="407"/>
    </location>
</feature>
<evidence type="ECO:0000259" key="11">
    <source>
        <dbReference type="PROSITE" id="PS51202"/>
    </source>
</evidence>
<feature type="transmembrane region" description="Helical" evidence="10">
    <location>
        <begin position="358"/>
        <end position="375"/>
    </location>
</feature>
<dbReference type="GO" id="GO:0034707">
    <property type="term" value="C:chloride channel complex"/>
    <property type="evidence" value="ECO:0007669"/>
    <property type="project" value="UniProtKB-KW"/>
</dbReference>
<feature type="transmembrane region" description="Helical" evidence="10">
    <location>
        <begin position="303"/>
        <end position="323"/>
    </location>
</feature>
<keyword evidence="7" id="KW-0869">Chloride channel</keyword>
<feature type="domain" description="RCK C-terminal" evidence="11">
    <location>
        <begin position="428"/>
        <end position="511"/>
    </location>
</feature>
<evidence type="ECO:0000313" key="12">
    <source>
        <dbReference type="EMBL" id="KAB1435992.1"/>
    </source>
</evidence>
<dbReference type="GO" id="GO:0005254">
    <property type="term" value="F:chloride channel activity"/>
    <property type="evidence" value="ECO:0007669"/>
    <property type="project" value="UniProtKB-KW"/>
</dbReference>
<name>A0A7V7QIF7_9FIRM</name>
<protein>
    <submittedName>
        <fullName evidence="12">ClC family H(+)/Cl(-) exchange transporter</fullName>
    </submittedName>
</protein>
<keyword evidence="8" id="KW-0868">Chloride</keyword>
<keyword evidence="13" id="KW-1185">Reference proteome</keyword>